<comment type="caution">
    <text evidence="3">The sequence shown here is derived from an EMBL/GenBank/DDBJ whole genome shotgun (WGS) entry which is preliminary data.</text>
</comment>
<dbReference type="EMBL" id="JACHHZ010000003">
    <property type="protein sequence ID" value="MBB6093749.1"/>
    <property type="molecule type" value="Genomic_DNA"/>
</dbReference>
<dbReference type="Pfam" id="PF07978">
    <property type="entry name" value="NIPSNAP"/>
    <property type="match status" value="1"/>
</dbReference>
<dbReference type="RefSeq" id="WP_184332429.1">
    <property type="nucleotide sequence ID" value="NZ_JACHHZ010000003.1"/>
</dbReference>
<dbReference type="InterPro" id="IPR012577">
    <property type="entry name" value="NIPSNAP"/>
</dbReference>
<reference evidence="3 4" key="1">
    <citation type="submission" date="2020-08" db="EMBL/GenBank/DDBJ databases">
        <title>Genomic Encyclopedia of Type Strains, Phase IV (KMG-IV): sequencing the most valuable type-strain genomes for metagenomic binning, comparative biology and taxonomic classification.</title>
        <authorList>
            <person name="Goeker M."/>
        </authorList>
    </citation>
    <scope>NUCLEOTIDE SEQUENCE [LARGE SCALE GENOMIC DNA]</scope>
    <source>
        <strain evidence="3 4">DSM 26723</strain>
    </source>
</reference>
<accession>A0A841HN24</accession>
<gene>
    <name evidence="3" type="ORF">HNQ60_002630</name>
</gene>
<dbReference type="InterPro" id="IPR011008">
    <property type="entry name" value="Dimeric_a/b-barrel"/>
</dbReference>
<feature type="domain" description="NIPSNAP" evidence="2">
    <location>
        <begin position="31"/>
        <end position="133"/>
    </location>
</feature>
<dbReference type="AlphaFoldDB" id="A0A841HN24"/>
<evidence type="ECO:0000313" key="4">
    <source>
        <dbReference type="Proteomes" id="UP000588068"/>
    </source>
</evidence>
<organism evidence="3 4">
    <name type="scientific">Povalibacter uvarum</name>
    <dbReference type="NCBI Taxonomy" id="732238"/>
    <lineage>
        <taxon>Bacteria</taxon>
        <taxon>Pseudomonadati</taxon>
        <taxon>Pseudomonadota</taxon>
        <taxon>Gammaproteobacteria</taxon>
        <taxon>Steroidobacterales</taxon>
        <taxon>Steroidobacteraceae</taxon>
        <taxon>Povalibacter</taxon>
    </lineage>
</organism>
<dbReference type="Proteomes" id="UP000588068">
    <property type="component" value="Unassembled WGS sequence"/>
</dbReference>
<feature type="chain" id="PRO_5032913056" description="NIPSNAP domain-containing protein" evidence="1">
    <location>
        <begin position="24"/>
        <end position="144"/>
    </location>
</feature>
<feature type="signal peptide" evidence="1">
    <location>
        <begin position="1"/>
        <end position="23"/>
    </location>
</feature>
<evidence type="ECO:0000313" key="3">
    <source>
        <dbReference type="EMBL" id="MBB6093749.1"/>
    </source>
</evidence>
<protein>
    <recommendedName>
        <fullName evidence="2">NIPSNAP domain-containing protein</fullName>
    </recommendedName>
</protein>
<proteinExistence type="predicted"/>
<name>A0A841HN24_9GAMM</name>
<keyword evidence="1" id="KW-0732">Signal</keyword>
<sequence>MVSRFLSALTLIAAFAAPATTLAAESTPVHQLRIYEIFDNNKTAFHDRFRDHAARIMAKYDFQIVAMWESKFENRTEFVYLLQWPDEATMTDRWAKFMADEEWARIKRETSEKDGKFVGAIEDRALTLVPYSPQRELLKKPASR</sequence>
<dbReference type="Gene3D" id="3.30.70.100">
    <property type="match status" value="1"/>
</dbReference>
<evidence type="ECO:0000256" key="1">
    <source>
        <dbReference type="SAM" id="SignalP"/>
    </source>
</evidence>
<keyword evidence="4" id="KW-1185">Reference proteome</keyword>
<dbReference type="SUPFAM" id="SSF54909">
    <property type="entry name" value="Dimeric alpha+beta barrel"/>
    <property type="match status" value="1"/>
</dbReference>
<evidence type="ECO:0000259" key="2">
    <source>
        <dbReference type="Pfam" id="PF07978"/>
    </source>
</evidence>